<evidence type="ECO:0000256" key="1">
    <source>
        <dbReference type="ARBA" id="ARBA00000971"/>
    </source>
</evidence>
<feature type="domain" description="PPIase cyclophilin-type" evidence="9">
    <location>
        <begin position="73"/>
        <end position="231"/>
    </location>
</feature>
<dbReference type="InterPro" id="IPR029000">
    <property type="entry name" value="Cyclophilin-like_dom_sf"/>
</dbReference>
<dbReference type="PANTHER" id="PTHR11071:SF478">
    <property type="entry name" value="PEPTIDYL-PROLYL CIS-TRANS ISOMERASE, RHODOPSIN-SPECIFIC ISOZYME"/>
    <property type="match status" value="1"/>
</dbReference>
<keyword evidence="8" id="KW-0472">Membrane</keyword>
<dbReference type="GO" id="GO:0006457">
    <property type="term" value="P:protein folding"/>
    <property type="evidence" value="ECO:0007669"/>
    <property type="project" value="TreeGrafter"/>
</dbReference>
<comment type="similarity">
    <text evidence="2 7">Belongs to the cyclophilin-type PPIase family.</text>
</comment>
<keyword evidence="4 7" id="KW-0697">Rotamase</keyword>
<dbReference type="OrthoDB" id="10064525at2759"/>
<gene>
    <name evidence="11" type="primary">LOC114247788</name>
</gene>
<dbReference type="CTD" id="33271"/>
<dbReference type="InterPro" id="IPR002130">
    <property type="entry name" value="Cyclophilin-type_PPIase_dom"/>
</dbReference>
<keyword evidence="8" id="KW-1133">Transmembrane helix</keyword>
<evidence type="ECO:0000256" key="8">
    <source>
        <dbReference type="SAM" id="Phobius"/>
    </source>
</evidence>
<dbReference type="FunFam" id="2.40.100.10:FF:000019">
    <property type="entry name" value="Peptidyl-prolyl cis-trans isomerase"/>
    <property type="match status" value="1"/>
</dbReference>
<accession>A0A6J2K8L6</accession>
<dbReference type="Proteomes" id="UP000504629">
    <property type="component" value="Unplaced"/>
</dbReference>
<dbReference type="GO" id="GO:0005737">
    <property type="term" value="C:cytoplasm"/>
    <property type="evidence" value="ECO:0007669"/>
    <property type="project" value="TreeGrafter"/>
</dbReference>
<evidence type="ECO:0000256" key="2">
    <source>
        <dbReference type="ARBA" id="ARBA00007365"/>
    </source>
</evidence>
<dbReference type="SUPFAM" id="SSF50891">
    <property type="entry name" value="Cyclophilin-like"/>
    <property type="match status" value="1"/>
</dbReference>
<name>A0A6J2K8L6_BOMMA</name>
<reference evidence="11" key="1">
    <citation type="submission" date="2025-08" db="UniProtKB">
        <authorList>
            <consortium name="RefSeq"/>
        </authorList>
    </citation>
    <scope>IDENTIFICATION</scope>
    <source>
        <tissue evidence="11">Silk gland</tissue>
    </source>
</reference>
<evidence type="ECO:0000256" key="4">
    <source>
        <dbReference type="ARBA" id="ARBA00023110"/>
    </source>
</evidence>
<dbReference type="PROSITE" id="PS50072">
    <property type="entry name" value="CSA_PPIASE_2"/>
    <property type="match status" value="1"/>
</dbReference>
<evidence type="ECO:0000313" key="11">
    <source>
        <dbReference type="RefSeq" id="XP_028036624.1"/>
    </source>
</evidence>
<organism evidence="10 11">
    <name type="scientific">Bombyx mandarina</name>
    <name type="common">Wild silk moth</name>
    <name type="synonym">Wild silkworm</name>
    <dbReference type="NCBI Taxonomy" id="7092"/>
    <lineage>
        <taxon>Eukaryota</taxon>
        <taxon>Metazoa</taxon>
        <taxon>Ecdysozoa</taxon>
        <taxon>Arthropoda</taxon>
        <taxon>Hexapoda</taxon>
        <taxon>Insecta</taxon>
        <taxon>Pterygota</taxon>
        <taxon>Neoptera</taxon>
        <taxon>Endopterygota</taxon>
        <taxon>Lepidoptera</taxon>
        <taxon>Glossata</taxon>
        <taxon>Ditrysia</taxon>
        <taxon>Bombycoidea</taxon>
        <taxon>Bombycidae</taxon>
        <taxon>Bombycinae</taxon>
        <taxon>Bombyx</taxon>
    </lineage>
</organism>
<dbReference type="GO" id="GO:0003755">
    <property type="term" value="F:peptidyl-prolyl cis-trans isomerase activity"/>
    <property type="evidence" value="ECO:0007669"/>
    <property type="project" value="UniProtKB-UniRule"/>
</dbReference>
<evidence type="ECO:0000256" key="3">
    <source>
        <dbReference type="ARBA" id="ARBA00022729"/>
    </source>
</evidence>
<dbReference type="AlphaFoldDB" id="A0A6J2K8L6"/>
<evidence type="ECO:0000256" key="7">
    <source>
        <dbReference type="RuleBase" id="RU363019"/>
    </source>
</evidence>
<keyword evidence="10" id="KW-1185">Reference proteome</keyword>
<dbReference type="Pfam" id="PF00160">
    <property type="entry name" value="Pro_isomerase"/>
    <property type="match status" value="1"/>
</dbReference>
<feature type="transmembrane region" description="Helical" evidence="8">
    <location>
        <begin position="247"/>
        <end position="272"/>
    </location>
</feature>
<proteinExistence type="inferred from homology"/>
<evidence type="ECO:0000313" key="10">
    <source>
        <dbReference type="Proteomes" id="UP000504629"/>
    </source>
</evidence>
<evidence type="ECO:0000256" key="6">
    <source>
        <dbReference type="ARBA" id="ARBA00056644"/>
    </source>
</evidence>
<dbReference type="Gene3D" id="2.40.100.10">
    <property type="entry name" value="Cyclophilin-like"/>
    <property type="match status" value="1"/>
</dbReference>
<comment type="function">
    <text evidence="6">PPIases accelerate the folding of proteins. It catalyzes the cis-trans isomerization of proline imidic peptide bonds in oligopeptides. Acts on the folding of rhodopsin RH1 and RH2 (but not RH3) and is required for visual transduction.</text>
</comment>
<dbReference type="GeneID" id="114247788"/>
<dbReference type="KEGG" id="bman:114247788"/>
<dbReference type="RefSeq" id="XP_028036624.1">
    <property type="nucleotide sequence ID" value="XM_028180823.1"/>
</dbReference>
<dbReference type="EC" id="5.2.1.8" evidence="7"/>
<evidence type="ECO:0000259" key="9">
    <source>
        <dbReference type="PROSITE" id="PS50072"/>
    </source>
</evidence>
<dbReference type="PANTHER" id="PTHR11071">
    <property type="entry name" value="PEPTIDYL-PROLYL CIS-TRANS ISOMERASE"/>
    <property type="match status" value="1"/>
</dbReference>
<dbReference type="PRINTS" id="PR00153">
    <property type="entry name" value="CSAPPISMRASE"/>
</dbReference>
<evidence type="ECO:0000256" key="5">
    <source>
        <dbReference type="ARBA" id="ARBA00023235"/>
    </source>
</evidence>
<dbReference type="GO" id="GO:0016018">
    <property type="term" value="F:cyclosporin A binding"/>
    <property type="evidence" value="ECO:0007669"/>
    <property type="project" value="TreeGrafter"/>
</dbReference>
<keyword evidence="8" id="KW-0812">Transmembrane</keyword>
<keyword evidence="3" id="KW-0732">Signal</keyword>
<keyword evidence="5 7" id="KW-0413">Isomerase</keyword>
<protein>
    <recommendedName>
        <fullName evidence="7">Peptidyl-prolyl cis-trans isomerase</fullName>
        <shortName evidence="7">PPIase</shortName>
        <ecNumber evidence="7">5.2.1.8</ecNumber>
    </recommendedName>
</protein>
<comment type="catalytic activity">
    <reaction evidence="1 7">
        <text>[protein]-peptidylproline (omega=180) = [protein]-peptidylproline (omega=0)</text>
        <dbReference type="Rhea" id="RHEA:16237"/>
        <dbReference type="Rhea" id="RHEA-COMP:10747"/>
        <dbReference type="Rhea" id="RHEA-COMP:10748"/>
        <dbReference type="ChEBI" id="CHEBI:83833"/>
        <dbReference type="ChEBI" id="CHEBI:83834"/>
        <dbReference type="EC" id="5.2.1.8"/>
    </reaction>
</comment>
<sequence>MNIHNLNISFNSRAGLGWFWSSGVFQDTSGTVWAPDGLPYLEGRRFRRPGVLRNGDYKCHKRGRQFRVTDQVYLDVKNEDKDLGRLVIGLFGDLAPKAVNNFKVLATKGINGKSYKGTRFNRIIKRFMVQGGDVVSDDGSGSISIYGDTFDDENLETQHSTGGFVSMANKGKNTNGCQFLITTTGAPWLDQLHTVIGKVVEGQKVVHLLEHTPTDVEDRPLEHVYISDCGLLPTPQPYYISDDPYDLWAWIKASAVPLTMSFSILGFFHWMIRKMEI</sequence>